<dbReference type="AlphaFoldDB" id="A0A8H7XZ24"/>
<feature type="compositionally biased region" description="Low complexity" evidence="1">
    <location>
        <begin position="76"/>
        <end position="86"/>
    </location>
</feature>
<dbReference type="EMBL" id="JAFIQS010000005">
    <property type="protein sequence ID" value="KAG5169747.1"/>
    <property type="molecule type" value="Genomic_DNA"/>
</dbReference>
<comment type="caution">
    <text evidence="3">The sequence shown here is derived from an EMBL/GenBank/DDBJ whole genome shotgun (WGS) entry which is preliminary data.</text>
</comment>
<feature type="compositionally biased region" description="Low complexity" evidence="1">
    <location>
        <begin position="96"/>
        <end position="128"/>
    </location>
</feature>
<evidence type="ECO:0000256" key="2">
    <source>
        <dbReference type="SAM" id="Phobius"/>
    </source>
</evidence>
<organism evidence="3">
    <name type="scientific">Psilocybe cubensis</name>
    <name type="common">Psychedelic mushroom</name>
    <name type="synonym">Stropharia cubensis</name>
    <dbReference type="NCBI Taxonomy" id="181762"/>
    <lineage>
        <taxon>Eukaryota</taxon>
        <taxon>Fungi</taxon>
        <taxon>Dikarya</taxon>
        <taxon>Basidiomycota</taxon>
        <taxon>Agaricomycotina</taxon>
        <taxon>Agaricomycetes</taxon>
        <taxon>Agaricomycetidae</taxon>
        <taxon>Agaricales</taxon>
        <taxon>Agaricineae</taxon>
        <taxon>Strophariaceae</taxon>
        <taxon>Psilocybe</taxon>
    </lineage>
</organism>
<keyword evidence="2" id="KW-1133">Transmembrane helix</keyword>
<reference evidence="3" key="1">
    <citation type="submission" date="2021-02" db="EMBL/GenBank/DDBJ databases">
        <title>Psilocybe cubensis genome.</title>
        <authorList>
            <person name="Mckernan K.J."/>
            <person name="Crawford S."/>
            <person name="Trippe A."/>
            <person name="Kane L.T."/>
            <person name="Mclaughlin S."/>
        </authorList>
    </citation>
    <scope>NUCLEOTIDE SEQUENCE [LARGE SCALE GENOMIC DNA]</scope>
    <source>
        <strain evidence="3">MGC-MH-2018</strain>
    </source>
</reference>
<protein>
    <submittedName>
        <fullName evidence="3">Uncharacterized protein</fullName>
    </submittedName>
</protein>
<accession>A0A8H7XZ24</accession>
<feature type="transmembrane region" description="Helical" evidence="2">
    <location>
        <begin position="136"/>
        <end position="154"/>
    </location>
</feature>
<gene>
    <name evidence="3" type="ORF">JR316_006306</name>
</gene>
<feature type="region of interest" description="Disordered" evidence="1">
    <location>
        <begin position="76"/>
        <end position="129"/>
    </location>
</feature>
<evidence type="ECO:0000313" key="3">
    <source>
        <dbReference type="EMBL" id="KAG5169747.1"/>
    </source>
</evidence>
<sequence>MAHYPPGWYPTATVNGTPVFSTFAQRYTGTLPNGGAYTIGDLATPTGAYTTPRSSNCVTTASISNGVNLAVGAATSAGAGATPTPSDSLSGRVTVSKTASSASETNATSHSSTSSSSSTAPQSSKSSAGKLNVPQYSLIAMWSILFGAGAIVLLH</sequence>
<keyword evidence="2" id="KW-0812">Transmembrane</keyword>
<name>A0A8H7XZ24_PSICU</name>
<evidence type="ECO:0000256" key="1">
    <source>
        <dbReference type="SAM" id="MobiDB-lite"/>
    </source>
</evidence>
<keyword evidence="2" id="KW-0472">Membrane</keyword>
<proteinExistence type="predicted"/>